<proteinExistence type="predicted"/>
<reference evidence="1" key="1">
    <citation type="submission" date="2020-06" db="EMBL/GenBank/DDBJ databases">
        <title>WGS assembly of Ceratodon purpureus strain R40.</title>
        <authorList>
            <person name="Carey S.B."/>
            <person name="Jenkins J."/>
            <person name="Shu S."/>
            <person name="Lovell J.T."/>
            <person name="Sreedasyam A."/>
            <person name="Maumus F."/>
            <person name="Tiley G.P."/>
            <person name="Fernandez-Pozo N."/>
            <person name="Barry K."/>
            <person name="Chen C."/>
            <person name="Wang M."/>
            <person name="Lipzen A."/>
            <person name="Daum C."/>
            <person name="Saski C.A."/>
            <person name="Payton A.C."/>
            <person name="Mcbreen J.C."/>
            <person name="Conrad R.E."/>
            <person name="Kollar L.M."/>
            <person name="Olsson S."/>
            <person name="Huttunen S."/>
            <person name="Landis J.B."/>
            <person name="Wickett N.J."/>
            <person name="Johnson M.G."/>
            <person name="Rensing S.A."/>
            <person name="Grimwood J."/>
            <person name="Schmutz J."/>
            <person name="Mcdaniel S.F."/>
        </authorList>
    </citation>
    <scope>NUCLEOTIDE SEQUENCE</scope>
    <source>
        <strain evidence="1">R40</strain>
    </source>
</reference>
<organism evidence="1 2">
    <name type="scientific">Ceratodon purpureus</name>
    <name type="common">Fire moss</name>
    <name type="synonym">Dicranum purpureum</name>
    <dbReference type="NCBI Taxonomy" id="3225"/>
    <lineage>
        <taxon>Eukaryota</taxon>
        <taxon>Viridiplantae</taxon>
        <taxon>Streptophyta</taxon>
        <taxon>Embryophyta</taxon>
        <taxon>Bryophyta</taxon>
        <taxon>Bryophytina</taxon>
        <taxon>Bryopsida</taxon>
        <taxon>Dicranidae</taxon>
        <taxon>Pseudoditrichales</taxon>
        <taxon>Ditrichaceae</taxon>
        <taxon>Ceratodon</taxon>
    </lineage>
</organism>
<evidence type="ECO:0000313" key="2">
    <source>
        <dbReference type="Proteomes" id="UP000822688"/>
    </source>
</evidence>
<sequence>MAVDGWRVFQLYGLESVRRCVHFTSFGTIRRECIFEAGRSDTLI</sequence>
<evidence type="ECO:0000313" key="1">
    <source>
        <dbReference type="EMBL" id="KAG0592919.1"/>
    </source>
</evidence>
<protein>
    <submittedName>
        <fullName evidence="1">Uncharacterized protein</fullName>
    </submittedName>
</protein>
<accession>A0A8T0JDF4</accession>
<dbReference type="Proteomes" id="UP000822688">
    <property type="component" value="Chromosome 1"/>
</dbReference>
<comment type="caution">
    <text evidence="1">The sequence shown here is derived from an EMBL/GenBank/DDBJ whole genome shotgun (WGS) entry which is preliminary data.</text>
</comment>
<dbReference type="AlphaFoldDB" id="A0A8T0JDF4"/>
<keyword evidence="2" id="KW-1185">Reference proteome</keyword>
<dbReference type="EMBL" id="CM026421">
    <property type="protein sequence ID" value="KAG0592919.1"/>
    <property type="molecule type" value="Genomic_DNA"/>
</dbReference>
<name>A0A8T0JDF4_CERPU</name>
<gene>
    <name evidence="1" type="ORF">KC19_1G290300</name>
</gene>